<dbReference type="Pfam" id="PF00884">
    <property type="entry name" value="Sulfatase"/>
    <property type="match status" value="1"/>
</dbReference>
<dbReference type="AlphaFoldDB" id="A0A517VSV4"/>
<evidence type="ECO:0000259" key="4">
    <source>
        <dbReference type="Pfam" id="PF00884"/>
    </source>
</evidence>
<accession>A0A517VSV4</accession>
<evidence type="ECO:0000256" key="3">
    <source>
        <dbReference type="SAM" id="SignalP"/>
    </source>
</evidence>
<feature type="domain" description="Sulfatase N-terminal" evidence="4">
    <location>
        <begin position="33"/>
        <end position="351"/>
    </location>
</feature>
<dbReference type="EC" id="3.1.6.1" evidence="5"/>
<proteinExistence type="inferred from homology"/>
<dbReference type="InterPro" id="IPR017850">
    <property type="entry name" value="Alkaline_phosphatase_core_sf"/>
</dbReference>
<name>A0A517VSV4_9PLAN</name>
<dbReference type="SUPFAM" id="SSF53649">
    <property type="entry name" value="Alkaline phosphatase-like"/>
    <property type="match status" value="1"/>
</dbReference>
<dbReference type="PANTHER" id="PTHR42693">
    <property type="entry name" value="ARYLSULFATASE FAMILY MEMBER"/>
    <property type="match status" value="1"/>
</dbReference>
<dbReference type="PANTHER" id="PTHR42693:SF53">
    <property type="entry name" value="ENDO-4-O-SULFATASE"/>
    <property type="match status" value="1"/>
</dbReference>
<organism evidence="5 6">
    <name type="scientific">Gimesia aquarii</name>
    <dbReference type="NCBI Taxonomy" id="2527964"/>
    <lineage>
        <taxon>Bacteria</taxon>
        <taxon>Pseudomonadati</taxon>
        <taxon>Planctomycetota</taxon>
        <taxon>Planctomycetia</taxon>
        <taxon>Planctomycetales</taxon>
        <taxon>Planctomycetaceae</taxon>
        <taxon>Gimesia</taxon>
    </lineage>
</organism>
<feature type="chain" id="PRO_5021943481" evidence="3">
    <location>
        <begin position="25"/>
        <end position="479"/>
    </location>
</feature>
<dbReference type="KEGG" id="gaw:V144x_15410"/>
<dbReference type="RefSeq" id="WP_144983627.1">
    <property type="nucleotide sequence ID" value="NZ_CP037920.1"/>
</dbReference>
<evidence type="ECO:0000256" key="2">
    <source>
        <dbReference type="ARBA" id="ARBA00022801"/>
    </source>
</evidence>
<evidence type="ECO:0000313" key="6">
    <source>
        <dbReference type="Proteomes" id="UP000318704"/>
    </source>
</evidence>
<comment type="similarity">
    <text evidence="1">Belongs to the sulfatase family.</text>
</comment>
<dbReference type="InterPro" id="IPR000917">
    <property type="entry name" value="Sulfatase_N"/>
</dbReference>
<feature type="signal peptide" evidence="3">
    <location>
        <begin position="1"/>
        <end position="24"/>
    </location>
</feature>
<dbReference type="EMBL" id="CP037920">
    <property type="protein sequence ID" value="QDT96088.1"/>
    <property type="molecule type" value="Genomic_DNA"/>
</dbReference>
<protein>
    <submittedName>
        <fullName evidence="5">Arylsulfatase</fullName>
        <ecNumber evidence="5">3.1.6.1</ecNumber>
    </submittedName>
</protein>
<dbReference type="Gene3D" id="3.40.720.10">
    <property type="entry name" value="Alkaline Phosphatase, subunit A"/>
    <property type="match status" value="1"/>
</dbReference>
<dbReference type="Proteomes" id="UP000318704">
    <property type="component" value="Chromosome"/>
</dbReference>
<keyword evidence="3" id="KW-0732">Signal</keyword>
<sequence length="479" mass="54852" precursor="true">MKRLIQMICFVFCLLAMQQSMLFAAKAKADNRPNIIFILLDNVGKDWFRSYGSQENQTPNIDHLAYTGLRFRNCYVTPVCSTTRHMLLTGRYPFQSGWHTHHDPAIYGGGYFDWDREVCFARILRDAGYHTCISGKWQINDLFDPAQNDALKKHGFEEHCIFPEGKKGHPAHKQRYWNPYVIKNGQRMETKGKFGPDIFTDYLIEYMKTHRDRPFCAYYSAILTHIPVVSTPHNLGKELTPREKFAGMLNYSDHLIGRLVTAMDELGIRDNTILFIVPDNGTDNGTDQNAEQSLGGRINGRVSGEGIYSLKEQGINMPLIVNCPKLVGSERISDDLIDVSDVLPTLADLAKAPLPKGVKINGRSFAPQILNQPLKTPWRPWCLTQYYKQRVVRDERFKLYSTGEFYDLSEDPLELHNLANSNRIKTDKVSLESYAQLRNVLDSLPENSKLPWEFRSISARRIRAEEARQKQAGDSNLKP</sequence>
<dbReference type="GO" id="GO:0004065">
    <property type="term" value="F:arylsulfatase activity"/>
    <property type="evidence" value="ECO:0007669"/>
    <property type="project" value="UniProtKB-EC"/>
</dbReference>
<gene>
    <name evidence="5" type="primary">atsA_19</name>
    <name evidence="5" type="ORF">V144x_15410</name>
</gene>
<dbReference type="InterPro" id="IPR050738">
    <property type="entry name" value="Sulfatase"/>
</dbReference>
<evidence type="ECO:0000256" key="1">
    <source>
        <dbReference type="ARBA" id="ARBA00008779"/>
    </source>
</evidence>
<reference evidence="5 6" key="1">
    <citation type="submission" date="2019-03" db="EMBL/GenBank/DDBJ databases">
        <title>Deep-cultivation of Planctomycetes and their phenomic and genomic characterization uncovers novel biology.</title>
        <authorList>
            <person name="Wiegand S."/>
            <person name="Jogler M."/>
            <person name="Boedeker C."/>
            <person name="Pinto D."/>
            <person name="Vollmers J."/>
            <person name="Rivas-Marin E."/>
            <person name="Kohn T."/>
            <person name="Peeters S.H."/>
            <person name="Heuer A."/>
            <person name="Rast P."/>
            <person name="Oberbeckmann S."/>
            <person name="Bunk B."/>
            <person name="Jeske O."/>
            <person name="Meyerdierks A."/>
            <person name="Storesund J.E."/>
            <person name="Kallscheuer N."/>
            <person name="Luecker S."/>
            <person name="Lage O.M."/>
            <person name="Pohl T."/>
            <person name="Merkel B.J."/>
            <person name="Hornburger P."/>
            <person name="Mueller R.-W."/>
            <person name="Bruemmer F."/>
            <person name="Labrenz M."/>
            <person name="Spormann A.M."/>
            <person name="Op den Camp H."/>
            <person name="Overmann J."/>
            <person name="Amann R."/>
            <person name="Jetten M.S.M."/>
            <person name="Mascher T."/>
            <person name="Medema M.H."/>
            <person name="Devos D.P."/>
            <person name="Kaster A.-K."/>
            <person name="Ovreas L."/>
            <person name="Rohde M."/>
            <person name="Galperin M.Y."/>
            <person name="Jogler C."/>
        </authorList>
    </citation>
    <scope>NUCLEOTIDE SEQUENCE [LARGE SCALE GENOMIC DNA]</scope>
    <source>
        <strain evidence="5 6">V144</strain>
    </source>
</reference>
<keyword evidence="2 5" id="KW-0378">Hydrolase</keyword>
<evidence type="ECO:0000313" key="5">
    <source>
        <dbReference type="EMBL" id="QDT96088.1"/>
    </source>
</evidence>